<evidence type="ECO:0000313" key="2">
    <source>
        <dbReference type="Proteomes" id="UP000031036"/>
    </source>
</evidence>
<proteinExistence type="predicted"/>
<organism evidence="1 2">
    <name type="scientific">Toxocara canis</name>
    <name type="common">Canine roundworm</name>
    <dbReference type="NCBI Taxonomy" id="6265"/>
    <lineage>
        <taxon>Eukaryota</taxon>
        <taxon>Metazoa</taxon>
        <taxon>Ecdysozoa</taxon>
        <taxon>Nematoda</taxon>
        <taxon>Chromadorea</taxon>
        <taxon>Rhabditida</taxon>
        <taxon>Spirurina</taxon>
        <taxon>Ascaridomorpha</taxon>
        <taxon>Ascaridoidea</taxon>
        <taxon>Toxocaridae</taxon>
        <taxon>Toxocara</taxon>
    </lineage>
</organism>
<reference evidence="1 2" key="1">
    <citation type="submission" date="2014-11" db="EMBL/GenBank/DDBJ databases">
        <title>Genetic blueprint of the zoonotic pathogen Toxocara canis.</title>
        <authorList>
            <person name="Zhu X.-Q."/>
            <person name="Korhonen P.K."/>
            <person name="Cai H."/>
            <person name="Young N.D."/>
            <person name="Nejsum P."/>
            <person name="von Samson-Himmelstjerna G."/>
            <person name="Boag P.R."/>
            <person name="Tan P."/>
            <person name="Li Q."/>
            <person name="Min J."/>
            <person name="Yang Y."/>
            <person name="Wang X."/>
            <person name="Fang X."/>
            <person name="Hall R.S."/>
            <person name="Hofmann A."/>
            <person name="Sternberg P.W."/>
            <person name="Jex A.R."/>
            <person name="Gasser R.B."/>
        </authorList>
    </citation>
    <scope>NUCLEOTIDE SEQUENCE [LARGE SCALE GENOMIC DNA]</scope>
    <source>
        <strain evidence="1">PN_DK_2014</strain>
    </source>
</reference>
<comment type="caution">
    <text evidence="1">The sequence shown here is derived from an EMBL/GenBank/DDBJ whole genome shotgun (WGS) entry which is preliminary data.</text>
</comment>
<gene>
    <name evidence="1" type="ORF">Tcan_13490</name>
</gene>
<accession>A0A0B2VPI0</accession>
<keyword evidence="2" id="KW-1185">Reference proteome</keyword>
<sequence>MRSDLINDRIEWHCKSKTRGAKLRGHIFDYSIREKFAEVLVVRLHRLLTFLLLQNHSSFTIGCLFKMNNIADHMNAFVINSFAKHQFIKPQLLHLCKSIIY</sequence>
<dbReference type="AlphaFoldDB" id="A0A0B2VPI0"/>
<name>A0A0B2VPI0_TOXCA</name>
<protein>
    <submittedName>
        <fullName evidence="1">Uncharacterized protein</fullName>
    </submittedName>
</protein>
<dbReference type="EMBL" id="JPKZ01001202">
    <property type="protein sequence ID" value="KHN83322.1"/>
    <property type="molecule type" value="Genomic_DNA"/>
</dbReference>
<dbReference type="Proteomes" id="UP000031036">
    <property type="component" value="Unassembled WGS sequence"/>
</dbReference>
<evidence type="ECO:0000313" key="1">
    <source>
        <dbReference type="EMBL" id="KHN83322.1"/>
    </source>
</evidence>